<dbReference type="Proteomes" id="UP000499080">
    <property type="component" value="Unassembled WGS sequence"/>
</dbReference>
<reference evidence="1 2" key="1">
    <citation type="journal article" date="2019" name="Sci. Rep.">
        <title>Orb-weaving spider Araneus ventricosus genome elucidates the spidroin gene catalogue.</title>
        <authorList>
            <person name="Kono N."/>
            <person name="Nakamura H."/>
            <person name="Ohtoshi R."/>
            <person name="Moran D.A.P."/>
            <person name="Shinohara A."/>
            <person name="Yoshida Y."/>
            <person name="Fujiwara M."/>
            <person name="Mori M."/>
            <person name="Tomita M."/>
            <person name="Arakawa K."/>
        </authorList>
    </citation>
    <scope>NUCLEOTIDE SEQUENCE [LARGE SCALE GENOMIC DNA]</scope>
</reference>
<comment type="caution">
    <text evidence="1">The sequence shown here is derived from an EMBL/GenBank/DDBJ whole genome shotgun (WGS) entry which is preliminary data.</text>
</comment>
<sequence>MHSFFDTNFIQGVSPSTEMSYHRLAINTTYFTFPVLQEEERPRWRSGKVSESEASSLVFQLVWCGSLERGCQFRRRPRHLTTVENYEVRPKIGLVLFQNGRLV</sequence>
<name>A0A4Y2W5Z3_ARAVE</name>
<dbReference type="EMBL" id="BGPR01056213">
    <property type="protein sequence ID" value="GBO32729.1"/>
    <property type="molecule type" value="Genomic_DNA"/>
</dbReference>
<organism evidence="1 2">
    <name type="scientific">Araneus ventricosus</name>
    <name type="common">Orbweaver spider</name>
    <name type="synonym">Epeira ventricosa</name>
    <dbReference type="NCBI Taxonomy" id="182803"/>
    <lineage>
        <taxon>Eukaryota</taxon>
        <taxon>Metazoa</taxon>
        <taxon>Ecdysozoa</taxon>
        <taxon>Arthropoda</taxon>
        <taxon>Chelicerata</taxon>
        <taxon>Arachnida</taxon>
        <taxon>Araneae</taxon>
        <taxon>Araneomorphae</taxon>
        <taxon>Entelegynae</taxon>
        <taxon>Araneoidea</taxon>
        <taxon>Araneidae</taxon>
        <taxon>Araneus</taxon>
    </lineage>
</organism>
<accession>A0A4Y2W5Z3</accession>
<protein>
    <submittedName>
        <fullName evidence="1">Uncharacterized protein</fullName>
    </submittedName>
</protein>
<evidence type="ECO:0000313" key="2">
    <source>
        <dbReference type="Proteomes" id="UP000499080"/>
    </source>
</evidence>
<evidence type="ECO:0000313" key="1">
    <source>
        <dbReference type="EMBL" id="GBO32729.1"/>
    </source>
</evidence>
<keyword evidence="2" id="KW-1185">Reference proteome</keyword>
<gene>
    <name evidence="1" type="ORF">AVEN_247776_1</name>
</gene>
<dbReference type="AlphaFoldDB" id="A0A4Y2W5Z3"/>
<proteinExistence type="predicted"/>